<feature type="non-terminal residue" evidence="10">
    <location>
        <position position="79"/>
    </location>
</feature>
<keyword evidence="4" id="KW-0521">NADP</keyword>
<name>A0A7Y0S5F2_VIBPH</name>
<dbReference type="AlphaFoldDB" id="A0A7Y0S5F2"/>
<dbReference type="GO" id="GO:0016614">
    <property type="term" value="F:oxidoreductase activity, acting on CH-OH group of donors"/>
    <property type="evidence" value="ECO:0007669"/>
    <property type="project" value="InterPro"/>
</dbReference>
<reference evidence="10 11" key="1">
    <citation type="submission" date="2020-04" db="EMBL/GenBank/DDBJ databases">
        <title>Whole-genome sequencing of Vibrio spp. from China reveals different genetic environments of blaCTX-M-14 among diverse lineages.</title>
        <authorList>
            <person name="Zheng Z."/>
            <person name="Ye L."/>
            <person name="Chen S."/>
        </authorList>
    </citation>
    <scope>NUCLEOTIDE SEQUENCE [LARGE SCALE GENOMIC DNA]</scope>
    <source>
        <strain evidence="10 11">Vb0574</strain>
    </source>
</reference>
<dbReference type="PANTHER" id="PTHR43616:SF5">
    <property type="entry name" value="GLYCEROL DEHYDROGENASE 1"/>
    <property type="match status" value="1"/>
</dbReference>
<evidence type="ECO:0000256" key="1">
    <source>
        <dbReference type="ARBA" id="ARBA00022490"/>
    </source>
</evidence>
<gene>
    <name evidence="10" type="ORF">HKB21_13795</name>
</gene>
<comment type="caution">
    <text evidence="10">The sequence shown here is derived from an EMBL/GenBank/DDBJ whole genome shotgun (WGS) entry which is preliminary data.</text>
</comment>
<keyword evidence="6" id="KW-0520">NAD</keyword>
<evidence type="ECO:0000256" key="9">
    <source>
        <dbReference type="ARBA" id="ARBA00023264"/>
    </source>
</evidence>
<dbReference type="InterPro" id="IPR016205">
    <property type="entry name" value="Glycerol_DH"/>
</dbReference>
<evidence type="ECO:0000256" key="3">
    <source>
        <dbReference type="ARBA" id="ARBA00022723"/>
    </source>
</evidence>
<evidence type="ECO:0000256" key="7">
    <source>
        <dbReference type="ARBA" id="ARBA00023098"/>
    </source>
</evidence>
<evidence type="ECO:0000256" key="4">
    <source>
        <dbReference type="ARBA" id="ARBA00022857"/>
    </source>
</evidence>
<keyword evidence="8" id="KW-0594">Phospholipid biosynthesis</keyword>
<accession>A0A7Y0S5F2</accession>
<keyword evidence="2" id="KW-0444">Lipid biosynthesis</keyword>
<keyword evidence="7" id="KW-0443">Lipid metabolism</keyword>
<evidence type="ECO:0000256" key="6">
    <source>
        <dbReference type="ARBA" id="ARBA00023027"/>
    </source>
</evidence>
<organism evidence="10 11">
    <name type="scientific">Vibrio parahaemolyticus</name>
    <dbReference type="NCBI Taxonomy" id="670"/>
    <lineage>
        <taxon>Bacteria</taxon>
        <taxon>Pseudomonadati</taxon>
        <taxon>Pseudomonadota</taxon>
        <taxon>Gammaproteobacteria</taxon>
        <taxon>Vibrionales</taxon>
        <taxon>Vibrionaceae</taxon>
        <taxon>Vibrio</taxon>
    </lineage>
</organism>
<evidence type="ECO:0000313" key="11">
    <source>
        <dbReference type="Proteomes" id="UP000555836"/>
    </source>
</evidence>
<dbReference type="Gene3D" id="3.40.50.1970">
    <property type="match status" value="1"/>
</dbReference>
<keyword evidence="9" id="KW-1208">Phospholipid metabolism</keyword>
<evidence type="ECO:0000256" key="2">
    <source>
        <dbReference type="ARBA" id="ARBA00022516"/>
    </source>
</evidence>
<keyword evidence="3" id="KW-0479">Metal-binding</keyword>
<dbReference type="EMBL" id="JABCLD010001358">
    <property type="protein sequence ID" value="NMU26692.1"/>
    <property type="molecule type" value="Genomic_DNA"/>
</dbReference>
<keyword evidence="1" id="KW-0963">Cytoplasm</keyword>
<dbReference type="SUPFAM" id="SSF56796">
    <property type="entry name" value="Dehydroquinate synthase-like"/>
    <property type="match status" value="1"/>
</dbReference>
<dbReference type="GO" id="GO:0008654">
    <property type="term" value="P:phospholipid biosynthetic process"/>
    <property type="evidence" value="ECO:0007669"/>
    <property type="project" value="UniProtKB-KW"/>
</dbReference>
<evidence type="ECO:0000256" key="5">
    <source>
        <dbReference type="ARBA" id="ARBA00023002"/>
    </source>
</evidence>
<dbReference type="GO" id="GO:0005829">
    <property type="term" value="C:cytosol"/>
    <property type="evidence" value="ECO:0007669"/>
    <property type="project" value="TreeGrafter"/>
</dbReference>
<dbReference type="GO" id="GO:0046872">
    <property type="term" value="F:metal ion binding"/>
    <property type="evidence" value="ECO:0007669"/>
    <property type="project" value="UniProtKB-KW"/>
</dbReference>
<proteinExistence type="predicted"/>
<keyword evidence="5" id="KW-0560">Oxidoreductase</keyword>
<dbReference type="Pfam" id="PF13685">
    <property type="entry name" value="Fe-ADH_2"/>
    <property type="match status" value="1"/>
</dbReference>
<feature type="non-terminal residue" evidence="10">
    <location>
        <position position="1"/>
    </location>
</feature>
<dbReference type="Proteomes" id="UP000555836">
    <property type="component" value="Unassembled WGS sequence"/>
</dbReference>
<dbReference type="InterPro" id="IPR032837">
    <property type="entry name" value="G1PDH"/>
</dbReference>
<protein>
    <submittedName>
        <fullName evidence="10">Iron-containing alcohol dehydrogenase</fullName>
    </submittedName>
</protein>
<evidence type="ECO:0000313" key="10">
    <source>
        <dbReference type="EMBL" id="NMU26692.1"/>
    </source>
</evidence>
<evidence type="ECO:0000256" key="8">
    <source>
        <dbReference type="ARBA" id="ARBA00023209"/>
    </source>
</evidence>
<dbReference type="PANTHER" id="PTHR43616">
    <property type="entry name" value="GLYCEROL DEHYDROGENASE"/>
    <property type="match status" value="1"/>
</dbReference>
<sequence>IDSAKAISHLQNIAVVVCPTAASSDAPTSALSVVYKQSGEFLEYLPLRKNPDLVVVDSHIIAKAPTRLLVAGIGDALAT</sequence>